<reference evidence="1 2" key="1">
    <citation type="submission" date="2015-12" db="EMBL/GenBank/DDBJ databases">
        <authorList>
            <person name="Shamseldin A."/>
            <person name="Moawad H."/>
            <person name="Abd El-Rahim W.M."/>
            <person name="Sadowsky M.J."/>
        </authorList>
    </citation>
    <scope>NUCLEOTIDE SEQUENCE [LARGE SCALE GENOMIC DNA]</scope>
    <source>
        <strain evidence="1 2">S43</strain>
    </source>
</reference>
<proteinExistence type="predicted"/>
<evidence type="ECO:0000313" key="1">
    <source>
        <dbReference type="EMBL" id="PLC10705.1"/>
    </source>
</evidence>
<dbReference type="EMBL" id="LOMZ01000004">
    <property type="protein sequence ID" value="PLC10705.1"/>
    <property type="molecule type" value="Genomic_DNA"/>
</dbReference>
<dbReference type="AlphaFoldDB" id="A0A2N4SXL5"/>
<accession>A0A2N4SXL5</accession>
<organism evidence="1 2">
    <name type="scientific">Kocuria flava</name>
    <dbReference type="NCBI Taxonomy" id="446860"/>
    <lineage>
        <taxon>Bacteria</taxon>
        <taxon>Bacillati</taxon>
        <taxon>Actinomycetota</taxon>
        <taxon>Actinomycetes</taxon>
        <taxon>Micrococcales</taxon>
        <taxon>Micrococcaceae</taxon>
        <taxon>Kocuria</taxon>
    </lineage>
</organism>
<comment type="caution">
    <text evidence="1">The sequence shown here is derived from an EMBL/GenBank/DDBJ whole genome shotgun (WGS) entry which is preliminary data.</text>
</comment>
<sequence length="114" mass="12502">MTTARTVAALYPRFIGAALDAGYDDFDAALLKNGAARTITQAVSGYLYLHEDVDGIEFASRHGDELRLWCLFEQPHDGRISPHLLSLGETDLALDTPELVQALELLGLRWATTS</sequence>
<name>A0A2N4SXL5_9MICC</name>
<gene>
    <name evidence="1" type="ORF">AUQ48_16750</name>
</gene>
<dbReference type="Proteomes" id="UP000234632">
    <property type="component" value="Unassembled WGS sequence"/>
</dbReference>
<protein>
    <submittedName>
        <fullName evidence="1">Uncharacterized protein</fullName>
    </submittedName>
</protein>
<evidence type="ECO:0000313" key="2">
    <source>
        <dbReference type="Proteomes" id="UP000234632"/>
    </source>
</evidence>